<proteinExistence type="predicted"/>
<dbReference type="HOGENOM" id="CLU_2527722_0_0_1"/>
<sequence length="84" mass="9449">MTRQCMTRWGHHSSVAQKVKKPAFNSLISTENAEARVDALRSHAKGSASVQFLRDFFYISALNIFICRMVDSPDDNEHEYGGAT</sequence>
<reference evidence="1 2" key="1">
    <citation type="submission" date="2014-04" db="EMBL/GenBank/DDBJ databases">
        <authorList>
            <consortium name="DOE Joint Genome Institute"/>
            <person name="Kuo A."/>
            <person name="Gay G."/>
            <person name="Dore J."/>
            <person name="Kohler A."/>
            <person name="Nagy L.G."/>
            <person name="Floudas D."/>
            <person name="Copeland A."/>
            <person name="Barry K.W."/>
            <person name="Cichocki N."/>
            <person name="Veneault-Fourrey C."/>
            <person name="LaButti K."/>
            <person name="Lindquist E.A."/>
            <person name="Lipzen A."/>
            <person name="Lundell T."/>
            <person name="Morin E."/>
            <person name="Murat C."/>
            <person name="Sun H."/>
            <person name="Tunlid A."/>
            <person name="Henrissat B."/>
            <person name="Grigoriev I.V."/>
            <person name="Hibbett D.S."/>
            <person name="Martin F."/>
            <person name="Nordberg H.P."/>
            <person name="Cantor M.N."/>
            <person name="Hua S.X."/>
        </authorList>
    </citation>
    <scope>NUCLEOTIDE SEQUENCE [LARGE SCALE GENOMIC DNA]</scope>
    <source>
        <strain evidence="2">h7</strain>
    </source>
</reference>
<reference evidence="2" key="2">
    <citation type="submission" date="2015-01" db="EMBL/GenBank/DDBJ databases">
        <title>Evolutionary Origins and Diversification of the Mycorrhizal Mutualists.</title>
        <authorList>
            <consortium name="DOE Joint Genome Institute"/>
            <consortium name="Mycorrhizal Genomics Consortium"/>
            <person name="Kohler A."/>
            <person name="Kuo A."/>
            <person name="Nagy L.G."/>
            <person name="Floudas D."/>
            <person name="Copeland A."/>
            <person name="Barry K.W."/>
            <person name="Cichocki N."/>
            <person name="Veneault-Fourrey C."/>
            <person name="LaButti K."/>
            <person name="Lindquist E.A."/>
            <person name="Lipzen A."/>
            <person name="Lundell T."/>
            <person name="Morin E."/>
            <person name="Murat C."/>
            <person name="Riley R."/>
            <person name="Ohm R."/>
            <person name="Sun H."/>
            <person name="Tunlid A."/>
            <person name="Henrissat B."/>
            <person name="Grigoriev I.V."/>
            <person name="Hibbett D.S."/>
            <person name="Martin F."/>
        </authorList>
    </citation>
    <scope>NUCLEOTIDE SEQUENCE [LARGE SCALE GENOMIC DNA]</scope>
    <source>
        <strain evidence="2">h7</strain>
    </source>
</reference>
<evidence type="ECO:0000313" key="1">
    <source>
        <dbReference type="EMBL" id="KIM43110.1"/>
    </source>
</evidence>
<dbReference type="Proteomes" id="UP000053424">
    <property type="component" value="Unassembled WGS sequence"/>
</dbReference>
<dbReference type="AlphaFoldDB" id="A0A0C3C2I5"/>
<protein>
    <submittedName>
        <fullName evidence="1">Uncharacterized protein</fullName>
    </submittedName>
</protein>
<name>A0A0C3C2I5_HEBCY</name>
<dbReference type="EMBL" id="KN831776">
    <property type="protein sequence ID" value="KIM43110.1"/>
    <property type="molecule type" value="Genomic_DNA"/>
</dbReference>
<keyword evidence="2" id="KW-1185">Reference proteome</keyword>
<organism evidence="1 2">
    <name type="scientific">Hebeloma cylindrosporum</name>
    <dbReference type="NCBI Taxonomy" id="76867"/>
    <lineage>
        <taxon>Eukaryota</taxon>
        <taxon>Fungi</taxon>
        <taxon>Dikarya</taxon>
        <taxon>Basidiomycota</taxon>
        <taxon>Agaricomycotina</taxon>
        <taxon>Agaricomycetes</taxon>
        <taxon>Agaricomycetidae</taxon>
        <taxon>Agaricales</taxon>
        <taxon>Agaricineae</taxon>
        <taxon>Hymenogastraceae</taxon>
        <taxon>Hebeloma</taxon>
    </lineage>
</organism>
<accession>A0A0C3C2I5</accession>
<gene>
    <name evidence="1" type="ORF">M413DRAFT_396251</name>
</gene>
<evidence type="ECO:0000313" key="2">
    <source>
        <dbReference type="Proteomes" id="UP000053424"/>
    </source>
</evidence>